<dbReference type="Proteomes" id="UP001235303">
    <property type="component" value="Unassembled WGS sequence"/>
</dbReference>
<proteinExistence type="predicted"/>
<name>A0ABT7ARA2_9CYAN</name>
<dbReference type="InterPro" id="IPR035943">
    <property type="entry name" value="XisI-like_sf"/>
</dbReference>
<accession>A0ABT7ARA2</accession>
<evidence type="ECO:0000313" key="2">
    <source>
        <dbReference type="Proteomes" id="UP001235303"/>
    </source>
</evidence>
<gene>
    <name evidence="1" type="ORF">PMG71_05205</name>
</gene>
<dbReference type="SUPFAM" id="SSF143847">
    <property type="entry name" value="XisI-like"/>
    <property type="match status" value="1"/>
</dbReference>
<keyword evidence="2" id="KW-1185">Reference proteome</keyword>
<dbReference type="Gene3D" id="3.30.310.110">
    <property type="entry name" value="XisI-like"/>
    <property type="match status" value="1"/>
</dbReference>
<dbReference type="EMBL" id="JAQOSP010000036">
    <property type="protein sequence ID" value="MDJ1168816.1"/>
    <property type="molecule type" value="Genomic_DNA"/>
</dbReference>
<sequence>MATLEHLRSAVIQVLEELYCYNTSRQEKDVFSEIILDKERDHYLLLDVGWKGKQYIYDPFIHIDIKDSKIWVQRNFTDVDLGEKLTAIGVKKEDIILGLHSPFMRQFSGYGAVTVE</sequence>
<evidence type="ECO:0000313" key="1">
    <source>
        <dbReference type="EMBL" id="MDJ1168816.1"/>
    </source>
</evidence>
<comment type="caution">
    <text evidence="1">The sequence shown here is derived from an EMBL/GenBank/DDBJ whole genome shotgun (WGS) entry which is preliminary data.</text>
</comment>
<dbReference type="RefSeq" id="WP_283752579.1">
    <property type="nucleotide sequence ID" value="NZ_JAQOSP010000036.1"/>
</dbReference>
<organism evidence="1 2">
    <name type="scientific">Roseofilum acuticapitatum BLCC-M154</name>
    <dbReference type="NCBI Taxonomy" id="3022444"/>
    <lineage>
        <taxon>Bacteria</taxon>
        <taxon>Bacillati</taxon>
        <taxon>Cyanobacteriota</taxon>
        <taxon>Cyanophyceae</taxon>
        <taxon>Desertifilales</taxon>
        <taxon>Desertifilaceae</taxon>
        <taxon>Roseofilum</taxon>
        <taxon>Roseofilum acuticapitatum</taxon>
    </lineage>
</organism>
<dbReference type="CDD" id="cd16382">
    <property type="entry name" value="XisI-like"/>
    <property type="match status" value="1"/>
</dbReference>
<reference evidence="1 2" key="1">
    <citation type="submission" date="2023-01" db="EMBL/GenBank/DDBJ databases">
        <title>Novel diversity within Roseofilum (Cyanobacteria; Desertifilaceae) from marine benthic mats with descriptions of four novel species.</title>
        <authorList>
            <person name="Wang Y."/>
            <person name="Berthold D.E."/>
            <person name="Hu J."/>
            <person name="Lefler F.W."/>
            <person name="Laughinghouse H.D. IV."/>
        </authorList>
    </citation>
    <scope>NUCLEOTIDE SEQUENCE [LARGE SCALE GENOMIC DNA]</scope>
    <source>
        <strain evidence="1 2">BLCC-M154</strain>
    </source>
</reference>
<protein>
    <submittedName>
        <fullName evidence="1">XisI protein</fullName>
    </submittedName>
</protein>
<dbReference type="InterPro" id="IPR014968">
    <property type="entry name" value="XisI"/>
</dbReference>
<dbReference type="Pfam" id="PF08869">
    <property type="entry name" value="XisI"/>
    <property type="match status" value="1"/>
</dbReference>